<dbReference type="EMBL" id="JAUCMX010000026">
    <property type="protein sequence ID" value="KAK3510165.1"/>
    <property type="molecule type" value="Genomic_DNA"/>
</dbReference>
<keyword evidence="2" id="KW-1185">Reference proteome</keyword>
<evidence type="ECO:0000313" key="2">
    <source>
        <dbReference type="Proteomes" id="UP001274896"/>
    </source>
</evidence>
<comment type="caution">
    <text evidence="1">The sequence shown here is derived from an EMBL/GenBank/DDBJ whole genome shotgun (WGS) entry which is preliminary data.</text>
</comment>
<reference evidence="1" key="1">
    <citation type="submission" date="2023-06" db="EMBL/GenBank/DDBJ databases">
        <title>Male Hemibagrus guttatus genome.</title>
        <authorList>
            <person name="Bian C."/>
        </authorList>
    </citation>
    <scope>NUCLEOTIDE SEQUENCE</scope>
    <source>
        <strain evidence="1">Male_cb2023</strain>
        <tissue evidence="1">Muscle</tissue>
    </source>
</reference>
<name>A0AAE0UL24_9TELE</name>
<gene>
    <name evidence="1" type="ORF">QTP70_026755</name>
</gene>
<feature type="non-terminal residue" evidence="1">
    <location>
        <position position="1"/>
    </location>
</feature>
<organism evidence="1 2">
    <name type="scientific">Hemibagrus guttatus</name>
    <dbReference type="NCBI Taxonomy" id="175788"/>
    <lineage>
        <taxon>Eukaryota</taxon>
        <taxon>Metazoa</taxon>
        <taxon>Chordata</taxon>
        <taxon>Craniata</taxon>
        <taxon>Vertebrata</taxon>
        <taxon>Euteleostomi</taxon>
        <taxon>Actinopterygii</taxon>
        <taxon>Neopterygii</taxon>
        <taxon>Teleostei</taxon>
        <taxon>Ostariophysi</taxon>
        <taxon>Siluriformes</taxon>
        <taxon>Bagridae</taxon>
        <taxon>Hemibagrus</taxon>
    </lineage>
</organism>
<sequence>MNKRMQCQKDFYPHRPLRCLFSPLSFQDWTIQFTPDRSASEHHSTSATDPEWSYMIVFNLP</sequence>
<accession>A0AAE0UL24</accession>
<dbReference type="AlphaFoldDB" id="A0AAE0UL24"/>
<protein>
    <submittedName>
        <fullName evidence="1">Uncharacterized protein</fullName>
    </submittedName>
</protein>
<dbReference type="Proteomes" id="UP001274896">
    <property type="component" value="Unassembled WGS sequence"/>
</dbReference>
<evidence type="ECO:0000313" key="1">
    <source>
        <dbReference type="EMBL" id="KAK3510165.1"/>
    </source>
</evidence>
<proteinExistence type="predicted"/>